<sequence>MSRTRWLLATLLALSSTALSIDNTTMTMTLSPPNTPSCGTQDTTSNEAITFSLTNTPTTPHCFNLNSTFTHPNTTVPNFTYTLTGTSSFDYSLNYSQISYSQPASTSTNLTLKTYNGLDCNQVAESDGLIEPWTEWTCSTPSSGDGECTTLPYSVRSFEIRPVGERERRSGMECVVAAAYGKESAASGRVKVAGWGVVGVAVGVVVVMCG</sequence>
<organism evidence="2 3">
    <name type="scientific">Passalora fulva</name>
    <name type="common">Tomato leaf mold</name>
    <name type="synonym">Cladosporium fulvum</name>
    <dbReference type="NCBI Taxonomy" id="5499"/>
    <lineage>
        <taxon>Eukaryota</taxon>
        <taxon>Fungi</taxon>
        <taxon>Dikarya</taxon>
        <taxon>Ascomycota</taxon>
        <taxon>Pezizomycotina</taxon>
        <taxon>Dothideomycetes</taxon>
        <taxon>Dothideomycetidae</taxon>
        <taxon>Mycosphaerellales</taxon>
        <taxon>Mycosphaerellaceae</taxon>
        <taxon>Fulvia</taxon>
    </lineage>
</organism>
<accession>A0A9Q8PDJ0</accession>
<gene>
    <name evidence="2" type="ORF">CLAFUR5_10093</name>
</gene>
<dbReference type="OMA" id="GCATWAK"/>
<dbReference type="Proteomes" id="UP000756132">
    <property type="component" value="Chromosome 7"/>
</dbReference>
<feature type="chain" id="PRO_5040448475" evidence="1">
    <location>
        <begin position="21"/>
        <end position="210"/>
    </location>
</feature>
<evidence type="ECO:0000313" key="2">
    <source>
        <dbReference type="EMBL" id="UJO20460.1"/>
    </source>
</evidence>
<proteinExistence type="predicted"/>
<name>A0A9Q8PDJ0_PASFU</name>
<reference evidence="2" key="2">
    <citation type="journal article" date="2022" name="Microb. Genom.">
        <title>A chromosome-scale genome assembly of the tomato pathogen Cladosporium fulvum reveals a compartmentalized genome architecture and the presence of a dispensable chromosome.</title>
        <authorList>
            <person name="Zaccaron A.Z."/>
            <person name="Chen L.H."/>
            <person name="Samaras A."/>
            <person name="Stergiopoulos I."/>
        </authorList>
    </citation>
    <scope>NUCLEOTIDE SEQUENCE</scope>
    <source>
        <strain evidence="2">Race5_Kim</strain>
    </source>
</reference>
<evidence type="ECO:0000256" key="1">
    <source>
        <dbReference type="SAM" id="SignalP"/>
    </source>
</evidence>
<keyword evidence="3" id="KW-1185">Reference proteome</keyword>
<feature type="signal peptide" evidence="1">
    <location>
        <begin position="1"/>
        <end position="20"/>
    </location>
</feature>
<evidence type="ECO:0000313" key="3">
    <source>
        <dbReference type="Proteomes" id="UP000756132"/>
    </source>
</evidence>
<dbReference type="GeneID" id="71989971"/>
<dbReference type="KEGG" id="ffu:CLAFUR5_10093"/>
<protein>
    <submittedName>
        <fullName evidence="2">Uncharacterized protein</fullName>
    </submittedName>
</protein>
<keyword evidence="1" id="KW-0732">Signal</keyword>
<dbReference type="AlphaFoldDB" id="A0A9Q8PDJ0"/>
<dbReference type="EMBL" id="CP090169">
    <property type="protein sequence ID" value="UJO20460.1"/>
    <property type="molecule type" value="Genomic_DNA"/>
</dbReference>
<dbReference type="OrthoDB" id="3878372at2759"/>
<reference evidence="2" key="1">
    <citation type="submission" date="2021-12" db="EMBL/GenBank/DDBJ databases">
        <authorList>
            <person name="Zaccaron A."/>
            <person name="Stergiopoulos I."/>
        </authorList>
    </citation>
    <scope>NUCLEOTIDE SEQUENCE</scope>
    <source>
        <strain evidence="2">Race5_Kim</strain>
    </source>
</reference>
<dbReference type="RefSeq" id="XP_047764826.1">
    <property type="nucleotide sequence ID" value="XM_047909241.1"/>
</dbReference>